<feature type="coiled-coil region" evidence="1">
    <location>
        <begin position="34"/>
        <end position="61"/>
    </location>
</feature>
<gene>
    <name evidence="3" type="ORF">ACFPK8_01905</name>
</gene>
<dbReference type="GeneID" id="303296670"/>
<dbReference type="Pfam" id="PF11382">
    <property type="entry name" value="MctB"/>
    <property type="match status" value="1"/>
</dbReference>
<keyword evidence="1" id="KW-0175">Coiled coil</keyword>
<evidence type="ECO:0000256" key="1">
    <source>
        <dbReference type="SAM" id="Coils"/>
    </source>
</evidence>
<feature type="region of interest" description="Disordered" evidence="2">
    <location>
        <begin position="322"/>
        <end position="353"/>
    </location>
</feature>
<evidence type="ECO:0000313" key="4">
    <source>
        <dbReference type="Proteomes" id="UP001595937"/>
    </source>
</evidence>
<dbReference type="Proteomes" id="UP001595937">
    <property type="component" value="Unassembled WGS sequence"/>
</dbReference>
<proteinExistence type="predicted"/>
<comment type="caution">
    <text evidence="3">The sequence shown here is derived from an EMBL/GenBank/DDBJ whole genome shotgun (WGS) entry which is preliminary data.</text>
</comment>
<keyword evidence="4" id="KW-1185">Reference proteome</keyword>
<dbReference type="EMBL" id="JBHSLN010000011">
    <property type="protein sequence ID" value="MFC5296255.1"/>
    <property type="molecule type" value="Genomic_DNA"/>
</dbReference>
<protein>
    <submittedName>
        <fullName evidence="3">Copper transporter</fullName>
    </submittedName>
</protein>
<evidence type="ECO:0000313" key="3">
    <source>
        <dbReference type="EMBL" id="MFC5296255.1"/>
    </source>
</evidence>
<dbReference type="InterPro" id="IPR021522">
    <property type="entry name" value="MctB"/>
</dbReference>
<sequence length="353" mass="36550">MIDFRYHLVSLISVFLALAVGIVLGAGPLRENLGDQLAGQVEQLRTQQDELRTEADELASRNEQLGSFAAEIGPELVADTLAGQKVAVLTDDSSTGPVTDRIMALLEDAGVESTVRVELKSALWVPAQSQQRKDALDTIRSIAPNLLDGGLTDSEQLSQVIVALLAPSESGELTSELRTQVWQALAEQQLVTIEGELPSEVDGVLFASAAPEELVDSSEDEEVAAERAQSLLATQTALLTSLSEAGVPAVVSAATPLNDASTGILRTVRGDAGFDELSTTDRLQEADGPLLAVLALIEQARGGSGAYGTTADATDRLPAIPETAGVEDAAAEAGQNGDGTQVQGAASDGGGAE</sequence>
<accession>A0ABW0FEJ6</accession>
<dbReference type="RefSeq" id="WP_343923120.1">
    <property type="nucleotide sequence ID" value="NZ_BAAAIR010000032.1"/>
</dbReference>
<organism evidence="3 4">
    <name type="scientific">Brachybacterium tyrofermentans</name>
    <dbReference type="NCBI Taxonomy" id="47848"/>
    <lineage>
        <taxon>Bacteria</taxon>
        <taxon>Bacillati</taxon>
        <taxon>Actinomycetota</taxon>
        <taxon>Actinomycetes</taxon>
        <taxon>Micrococcales</taxon>
        <taxon>Dermabacteraceae</taxon>
        <taxon>Brachybacterium</taxon>
    </lineage>
</organism>
<name>A0ABW0FEJ6_9MICO</name>
<reference evidence="4" key="1">
    <citation type="journal article" date="2019" name="Int. J. Syst. Evol. Microbiol.">
        <title>The Global Catalogue of Microorganisms (GCM) 10K type strain sequencing project: providing services to taxonomists for standard genome sequencing and annotation.</title>
        <authorList>
            <consortium name="The Broad Institute Genomics Platform"/>
            <consortium name="The Broad Institute Genome Sequencing Center for Infectious Disease"/>
            <person name="Wu L."/>
            <person name="Ma J."/>
        </authorList>
    </citation>
    <scope>NUCLEOTIDE SEQUENCE [LARGE SCALE GENOMIC DNA]</scope>
    <source>
        <strain evidence="4">CGMCC 1.16455</strain>
    </source>
</reference>
<evidence type="ECO:0000256" key="2">
    <source>
        <dbReference type="SAM" id="MobiDB-lite"/>
    </source>
</evidence>